<dbReference type="AlphaFoldDB" id="A0AAW0GA74"/>
<evidence type="ECO:0000256" key="1">
    <source>
        <dbReference type="SAM" id="MobiDB-lite"/>
    </source>
</evidence>
<protein>
    <submittedName>
        <fullName evidence="2">Uncharacterized protein</fullName>
    </submittedName>
</protein>
<gene>
    <name evidence="2" type="ORF">QCA50_008619</name>
</gene>
<feature type="region of interest" description="Disordered" evidence="1">
    <location>
        <begin position="84"/>
        <end position="119"/>
    </location>
</feature>
<name>A0AAW0GA74_9APHY</name>
<evidence type="ECO:0000313" key="2">
    <source>
        <dbReference type="EMBL" id="KAK7688249.1"/>
    </source>
</evidence>
<sequence length="698" mass="77348">MAAISPCSQPEALRIAIALVALRYKPADQAYKSYVLDLQAKFPISSNVDEVTLQWRRRALTLEEELQTLKTKTDAEQVELAALRSKVGEGNSQPPPTPTSPPGNKKKSKKKTTKTQGAAAVEPKIIKTVEELKAKMKILSGYELPEGNLLASFEQLNTILLKKHTDIGLVCAAAHRALESITVSLKPILQCPTTNNALNTNTGLLKAATVLIPRLLSSVLPLFDLNRDKLKLSDDELSSALGHLLRQFMDSLIYPLLASFYSLSRNFLTALLSRTEPKISISSPPSRSIVDFRPQIFALLQVLVESLRTTYVNADSPNRISSDQIKDLFELMTLRTVRELDNLYSDHPNTLGTPFTSSRSVFNSTRTDHMSAENLGETAPWVSSTPDRSGPRPRGGGGGGITNGGVHSTLGLGTNSSPDIASADQEWEQLGNTDRRVLKLARKDAMWYLCNVVHLMFCEMDEIDVSNERDVVNEVARRNQMDRDHNDRDRIRDQHGQHQPHHRHQDDTLPMGSLGTSTSIKGTNPIDPSSFTPSLPGPSEFSEPHRQDYRHHQNTSGDQDQDNPRAMTSNDANGPDDRNDPSCSTHDSNGANAHDFCPDRNELERNLTGLLGEAVIVTMSGLLRRTCVSTVAVRHTTSSEEECEGYDEGNEGKESMVEEMSVLRKRGDMSTSSSWERMDEVESRMVMALVERAWLRMS</sequence>
<feature type="compositionally biased region" description="Gly residues" evidence="1">
    <location>
        <begin position="393"/>
        <end position="403"/>
    </location>
</feature>
<feature type="compositionally biased region" description="Polar residues" evidence="1">
    <location>
        <begin position="514"/>
        <end position="533"/>
    </location>
</feature>
<keyword evidence="3" id="KW-1185">Reference proteome</keyword>
<evidence type="ECO:0000313" key="3">
    <source>
        <dbReference type="Proteomes" id="UP001385951"/>
    </source>
</evidence>
<comment type="caution">
    <text evidence="2">The sequence shown here is derived from an EMBL/GenBank/DDBJ whole genome shotgun (WGS) entry which is preliminary data.</text>
</comment>
<feature type="region of interest" description="Disordered" evidence="1">
    <location>
        <begin position="475"/>
        <end position="598"/>
    </location>
</feature>
<organism evidence="2 3">
    <name type="scientific">Cerrena zonata</name>
    <dbReference type="NCBI Taxonomy" id="2478898"/>
    <lineage>
        <taxon>Eukaryota</taxon>
        <taxon>Fungi</taxon>
        <taxon>Dikarya</taxon>
        <taxon>Basidiomycota</taxon>
        <taxon>Agaricomycotina</taxon>
        <taxon>Agaricomycetes</taxon>
        <taxon>Polyporales</taxon>
        <taxon>Cerrenaceae</taxon>
        <taxon>Cerrena</taxon>
    </lineage>
</organism>
<feature type="region of interest" description="Disordered" evidence="1">
    <location>
        <begin position="372"/>
        <end position="420"/>
    </location>
</feature>
<proteinExistence type="predicted"/>
<feature type="compositionally biased region" description="Basic and acidic residues" evidence="1">
    <location>
        <begin position="542"/>
        <end position="551"/>
    </location>
</feature>
<feature type="compositionally biased region" description="Basic residues" evidence="1">
    <location>
        <begin position="104"/>
        <end position="113"/>
    </location>
</feature>
<dbReference type="EMBL" id="JASBNA010000011">
    <property type="protein sequence ID" value="KAK7688249.1"/>
    <property type="molecule type" value="Genomic_DNA"/>
</dbReference>
<accession>A0AAW0GA74</accession>
<dbReference type="Proteomes" id="UP001385951">
    <property type="component" value="Unassembled WGS sequence"/>
</dbReference>
<reference evidence="2 3" key="1">
    <citation type="submission" date="2022-09" db="EMBL/GenBank/DDBJ databases">
        <authorList>
            <person name="Palmer J.M."/>
        </authorList>
    </citation>
    <scope>NUCLEOTIDE SEQUENCE [LARGE SCALE GENOMIC DNA]</scope>
    <source>
        <strain evidence="2 3">DSM 7382</strain>
    </source>
</reference>
<feature type="compositionally biased region" description="Basic and acidic residues" evidence="1">
    <location>
        <begin position="475"/>
        <end position="496"/>
    </location>
</feature>
<feature type="compositionally biased region" description="Polar residues" evidence="1">
    <location>
        <begin position="581"/>
        <end position="591"/>
    </location>
</feature>